<feature type="domain" description="SMP-30/Gluconolactonase/LRE-like region" evidence="2">
    <location>
        <begin position="16"/>
        <end position="258"/>
    </location>
</feature>
<protein>
    <submittedName>
        <fullName evidence="3">Sugar lactone lactonase YvrE</fullName>
    </submittedName>
</protein>
<name>A0ABU0H0W7_9HYPH</name>
<reference evidence="3 4" key="1">
    <citation type="submission" date="2023-07" db="EMBL/GenBank/DDBJ databases">
        <title>Genomic Encyclopedia of Type Strains, Phase IV (KMG-IV): sequencing the most valuable type-strain genomes for metagenomic binning, comparative biology and taxonomic classification.</title>
        <authorList>
            <person name="Goeker M."/>
        </authorList>
    </citation>
    <scope>NUCLEOTIDE SEQUENCE [LARGE SCALE GENOMIC DNA]</scope>
    <source>
        <strain evidence="3 4">B6-8</strain>
    </source>
</reference>
<dbReference type="InterPro" id="IPR011042">
    <property type="entry name" value="6-blade_b-propeller_TolB-like"/>
</dbReference>
<evidence type="ECO:0000313" key="4">
    <source>
        <dbReference type="Proteomes" id="UP001241603"/>
    </source>
</evidence>
<dbReference type="InterPro" id="IPR005511">
    <property type="entry name" value="SMP-30"/>
</dbReference>
<dbReference type="Gene3D" id="2.120.10.30">
    <property type="entry name" value="TolB, C-terminal domain"/>
    <property type="match status" value="1"/>
</dbReference>
<sequence length="294" mass="31242">MTDLGLRPLVPTLYQLAESPVYDDRSHRLVFCDIVDNAVHAVDLATGEDRVWRFPSLVASLGLAESGKIVVALKDSVILFDPETGTSKTLASVEADKPSTRLNDGKVGPDGAFWVGTINEAADRAPIGGLYRVDAAGHVELKVDGIKCSNGLAFTADGRTMFHTDTRGPWIDRWDFDPATGAISGRTRIATPDDATGRPDGGAADVEGYYWSSGVSAARLNRYAPDGTLVESYPVPAAAPTMPAFGGPDMKTLFVTSLRQGRSAEQLAQYPLSGSVFIGAAPVAGVKVSRFRDI</sequence>
<dbReference type="PANTHER" id="PTHR10907:SF47">
    <property type="entry name" value="REGUCALCIN"/>
    <property type="match status" value="1"/>
</dbReference>
<dbReference type="PANTHER" id="PTHR10907">
    <property type="entry name" value="REGUCALCIN"/>
    <property type="match status" value="1"/>
</dbReference>
<gene>
    <name evidence="3" type="ORF">QO014_000322</name>
</gene>
<accession>A0ABU0H0W7</accession>
<proteinExistence type="inferred from homology"/>
<dbReference type="PRINTS" id="PR01790">
    <property type="entry name" value="SMP30FAMILY"/>
</dbReference>
<dbReference type="Proteomes" id="UP001241603">
    <property type="component" value="Unassembled WGS sequence"/>
</dbReference>
<dbReference type="RefSeq" id="WP_266346904.1">
    <property type="nucleotide sequence ID" value="NZ_JAPKNG010000001.1"/>
</dbReference>
<dbReference type="InterPro" id="IPR013658">
    <property type="entry name" value="SGL"/>
</dbReference>
<comment type="caution">
    <text evidence="3">The sequence shown here is derived from an EMBL/GenBank/DDBJ whole genome shotgun (WGS) entry which is preliminary data.</text>
</comment>
<evidence type="ECO:0000259" key="2">
    <source>
        <dbReference type="Pfam" id="PF08450"/>
    </source>
</evidence>
<dbReference type="Pfam" id="PF08450">
    <property type="entry name" value="SGL"/>
    <property type="match status" value="1"/>
</dbReference>
<evidence type="ECO:0000256" key="1">
    <source>
        <dbReference type="ARBA" id="ARBA00008853"/>
    </source>
</evidence>
<organism evidence="3 4">
    <name type="scientific">Kaistia dalseonensis</name>
    <dbReference type="NCBI Taxonomy" id="410840"/>
    <lineage>
        <taxon>Bacteria</taxon>
        <taxon>Pseudomonadati</taxon>
        <taxon>Pseudomonadota</taxon>
        <taxon>Alphaproteobacteria</taxon>
        <taxon>Hyphomicrobiales</taxon>
        <taxon>Kaistiaceae</taxon>
        <taxon>Kaistia</taxon>
    </lineage>
</organism>
<comment type="similarity">
    <text evidence="1">Belongs to the SMP-30/CGR1 family.</text>
</comment>
<keyword evidence="4" id="KW-1185">Reference proteome</keyword>
<dbReference type="SUPFAM" id="SSF63829">
    <property type="entry name" value="Calcium-dependent phosphotriesterase"/>
    <property type="match status" value="1"/>
</dbReference>
<dbReference type="EMBL" id="JAUSVO010000001">
    <property type="protein sequence ID" value="MDQ0435952.1"/>
    <property type="molecule type" value="Genomic_DNA"/>
</dbReference>
<evidence type="ECO:0000313" key="3">
    <source>
        <dbReference type="EMBL" id="MDQ0435952.1"/>
    </source>
</evidence>